<evidence type="ECO:0000256" key="1">
    <source>
        <dbReference type="SAM" id="MobiDB-lite"/>
    </source>
</evidence>
<proteinExistence type="predicted"/>
<evidence type="ECO:0000313" key="3">
    <source>
        <dbReference type="Proteomes" id="UP000245956"/>
    </source>
</evidence>
<organism evidence="2 3">
    <name type="scientific">Purpureocillium lilacinum</name>
    <name type="common">Paecilomyces lilacinus</name>
    <dbReference type="NCBI Taxonomy" id="33203"/>
    <lineage>
        <taxon>Eukaryota</taxon>
        <taxon>Fungi</taxon>
        <taxon>Dikarya</taxon>
        <taxon>Ascomycota</taxon>
        <taxon>Pezizomycotina</taxon>
        <taxon>Sordariomycetes</taxon>
        <taxon>Hypocreomycetidae</taxon>
        <taxon>Hypocreales</taxon>
        <taxon>Ophiocordycipitaceae</taxon>
        <taxon>Purpureocillium</taxon>
    </lineage>
</organism>
<feature type="region of interest" description="Disordered" evidence="1">
    <location>
        <begin position="624"/>
        <end position="740"/>
    </location>
</feature>
<dbReference type="AlphaFoldDB" id="A0A2U3EHK3"/>
<feature type="compositionally biased region" description="Low complexity" evidence="1">
    <location>
        <begin position="649"/>
        <end position="665"/>
    </location>
</feature>
<feature type="region of interest" description="Disordered" evidence="1">
    <location>
        <begin position="577"/>
        <end position="611"/>
    </location>
</feature>
<feature type="compositionally biased region" description="Basic and acidic residues" evidence="1">
    <location>
        <begin position="680"/>
        <end position="701"/>
    </location>
</feature>
<feature type="compositionally biased region" description="Basic residues" evidence="1">
    <location>
        <begin position="591"/>
        <end position="603"/>
    </location>
</feature>
<dbReference type="EMBL" id="LCWV01000004">
    <property type="protein sequence ID" value="PWI73942.1"/>
    <property type="molecule type" value="Genomic_DNA"/>
</dbReference>
<accession>A0A2U3EHK3</accession>
<comment type="caution">
    <text evidence="2">The sequence shown here is derived from an EMBL/GenBank/DDBJ whole genome shotgun (WGS) entry which is preliminary data.</text>
</comment>
<gene>
    <name evidence="2" type="ORF">PCL_09218</name>
</gene>
<sequence length="740" mass="79344">MSSAATAIDARSAAIPLASSQIKYLCPVTPGRFAARKPWGAIQLPFVAACRLGDWDGAAAGMVVAPSCPNVAQSERLPPASVASNRLSLLISFLGRCSALKYLNRLMTSWLTPSATYETLLHAVGALRDEGFSLQLRSAAQIIRTRLTTTTPRTESDGKRAVHEIDAGLETRVTPSSHDWRATLQATTAQANHSRVHVTSGFFDPTSSFCRAPNVCPTLVALASGQGSMSPPERWRFSQTMFPFYIVVAGPFSPYTAAASITNSSVFAANRSFNLLSSIDVCQFADMESQGTPNTAKRPRLSLQIRTSCLSPSKGLRGGPVNPSDPTAFNTLSNAYVTAIERSSTAQSEPITAINTLQAFSIETPAEPRPPRVFTPYVANYPETPLTALSNSPSQMEIKFPSTMTATPPLSATADASPAQVFAFSSSSSVTAKKTPATLASPVDGRAARRRIYAGLGGDLPYTHPRSLHSILRNSPLPPRTAIPPPSPRRQSLRLQEKAAKKVEYNNPLTQDIITNTYVKSHIDLLTDDASPNTPPLPTAADTVLDVALSFTANELRDGGQTPGPFEETRRRMAGLAVPQLPSPVENGGGPRKRKRTEKKRQWRWTIGQEDGDEDAAAVIAAATQTEDSKTTSSQDITPGAALPQITYLETPTPSIESTSSLSELGDVEMSDTSSVLSTDDYRARGRLRAPSERSETDLDLKTPTAPGKANGQAPGQQNRDTPIPELSEKRDTPVPPELI</sequence>
<protein>
    <submittedName>
        <fullName evidence="2">Uncharacterized protein</fullName>
    </submittedName>
</protein>
<dbReference type="Proteomes" id="UP000245956">
    <property type="component" value="Unassembled WGS sequence"/>
</dbReference>
<evidence type="ECO:0000313" key="2">
    <source>
        <dbReference type="EMBL" id="PWI73942.1"/>
    </source>
</evidence>
<name>A0A2U3EHK3_PURLI</name>
<reference evidence="2 3" key="1">
    <citation type="journal article" date="2016" name="Front. Microbiol.">
        <title>Genome and transcriptome sequences reveal the specific parasitism of the nematophagous Purpureocillium lilacinum 36-1.</title>
        <authorList>
            <person name="Xie J."/>
            <person name="Li S."/>
            <person name="Mo C."/>
            <person name="Xiao X."/>
            <person name="Peng D."/>
            <person name="Wang G."/>
            <person name="Xiao Y."/>
        </authorList>
    </citation>
    <scope>NUCLEOTIDE SEQUENCE [LARGE SCALE GENOMIC DNA]</scope>
    <source>
        <strain evidence="2 3">36-1</strain>
    </source>
</reference>